<evidence type="ECO:0000256" key="5">
    <source>
        <dbReference type="ARBA" id="ARBA00022989"/>
    </source>
</evidence>
<comment type="subcellular location">
    <subcellularLocation>
        <location evidence="1">Cell membrane</location>
        <topology evidence="1">Multi-pass membrane protein</topology>
    </subcellularLocation>
</comment>
<feature type="domain" description="Prepilin type IV endopeptidase peptidase" evidence="8">
    <location>
        <begin position="104"/>
        <end position="214"/>
    </location>
</feature>
<keyword evidence="5 7" id="KW-1133">Transmembrane helix</keyword>
<dbReference type="GO" id="GO:0006465">
    <property type="term" value="P:signal peptide processing"/>
    <property type="evidence" value="ECO:0007669"/>
    <property type="project" value="TreeGrafter"/>
</dbReference>
<feature type="transmembrane region" description="Helical" evidence="7">
    <location>
        <begin position="84"/>
        <end position="114"/>
    </location>
</feature>
<dbReference type="InterPro" id="IPR000045">
    <property type="entry name" value="Prepilin_IV_endopep_pep"/>
</dbReference>
<evidence type="ECO:0000256" key="2">
    <source>
        <dbReference type="ARBA" id="ARBA00005801"/>
    </source>
</evidence>
<dbReference type="STRING" id="1043493.SAMN05421637_0229"/>
<proteinExistence type="inferred from homology"/>
<reference evidence="11" key="1">
    <citation type="submission" date="2016-10" db="EMBL/GenBank/DDBJ databases">
        <authorList>
            <person name="Varghese N."/>
        </authorList>
    </citation>
    <scope>NUCLEOTIDE SEQUENCE [LARGE SCALE GENOMIC DNA]</scope>
    <source>
        <strain evidence="11">DSM 24868</strain>
    </source>
</reference>
<dbReference type="PANTHER" id="PTHR30487">
    <property type="entry name" value="TYPE 4 PREPILIN-LIKE PROTEINS LEADER PEPTIDE-PROCESSING ENZYME"/>
    <property type="match status" value="1"/>
</dbReference>
<evidence type="ECO:0000256" key="3">
    <source>
        <dbReference type="ARBA" id="ARBA00022475"/>
    </source>
</evidence>
<dbReference type="RefSeq" id="WP_042212088.1">
    <property type="nucleotide sequence ID" value="NZ_BBLU01000001.1"/>
</dbReference>
<feature type="transmembrane region" description="Helical" evidence="7">
    <location>
        <begin position="231"/>
        <end position="250"/>
    </location>
</feature>
<organism evidence="10 11">
    <name type="scientific">Demequina mangrovi</name>
    <dbReference type="NCBI Taxonomy" id="1043493"/>
    <lineage>
        <taxon>Bacteria</taxon>
        <taxon>Bacillati</taxon>
        <taxon>Actinomycetota</taxon>
        <taxon>Actinomycetes</taxon>
        <taxon>Micrococcales</taxon>
        <taxon>Demequinaceae</taxon>
        <taxon>Demequina</taxon>
    </lineage>
</organism>
<gene>
    <name evidence="10" type="ORF">SAMN05421637_0229</name>
</gene>
<dbReference type="Proteomes" id="UP000183315">
    <property type="component" value="Unassembled WGS sequence"/>
</dbReference>
<name>A0A1H6U255_9MICO</name>
<sequence length="260" mass="27471">MTWLVLAGAALGLLCGSFANVLIARVPAGERWAHDRSRCPRCGHQLAWHDNIPVLSWLWLRRRCGYCAEPISARYPAVELVTSALFAVTVLVHGATWSTVGLLYLALISVALVVIDLDVQRLPNSLVLPAIPVVAVAVAAEAGSQGDWWILARAGLAALALGGFYFAMWFAYPKGLGFGDVKTAVLLGLALGAIGWDALAVGAFLGPMLGGAAGIAAIVRHRKVSDVRLAYGPWLIGGAWIGILAGPQLWDAYIDLTLGA</sequence>
<dbReference type="eggNOG" id="COG1989">
    <property type="taxonomic scope" value="Bacteria"/>
</dbReference>
<evidence type="ECO:0000256" key="6">
    <source>
        <dbReference type="ARBA" id="ARBA00023136"/>
    </source>
</evidence>
<evidence type="ECO:0000256" key="4">
    <source>
        <dbReference type="ARBA" id="ARBA00022692"/>
    </source>
</evidence>
<evidence type="ECO:0000256" key="7">
    <source>
        <dbReference type="SAM" id="Phobius"/>
    </source>
</evidence>
<feature type="transmembrane region" description="Helical" evidence="7">
    <location>
        <begin position="126"/>
        <end position="144"/>
    </location>
</feature>
<feature type="transmembrane region" description="Helical" evidence="7">
    <location>
        <begin position="150"/>
        <end position="172"/>
    </location>
</feature>
<dbReference type="EMBL" id="FNZI01000001">
    <property type="protein sequence ID" value="SEI86409.1"/>
    <property type="molecule type" value="Genomic_DNA"/>
</dbReference>
<dbReference type="GO" id="GO:0008168">
    <property type="term" value="F:methyltransferase activity"/>
    <property type="evidence" value="ECO:0007669"/>
    <property type="project" value="UniProtKB-KW"/>
</dbReference>
<dbReference type="GO" id="GO:0005886">
    <property type="term" value="C:plasma membrane"/>
    <property type="evidence" value="ECO:0007669"/>
    <property type="project" value="UniProtKB-SubCell"/>
</dbReference>
<keyword evidence="4 7" id="KW-0812">Transmembrane</keyword>
<keyword evidence="10" id="KW-0489">Methyltransferase</keyword>
<evidence type="ECO:0000313" key="11">
    <source>
        <dbReference type="Proteomes" id="UP000183315"/>
    </source>
</evidence>
<dbReference type="Pfam" id="PF01478">
    <property type="entry name" value="Peptidase_A24"/>
    <property type="match status" value="1"/>
</dbReference>
<evidence type="ECO:0000259" key="8">
    <source>
        <dbReference type="Pfam" id="PF01478"/>
    </source>
</evidence>
<dbReference type="Gene3D" id="1.20.120.1220">
    <property type="match status" value="1"/>
</dbReference>
<dbReference type="AlphaFoldDB" id="A0A1H6U255"/>
<feature type="transmembrane region" description="Helical" evidence="7">
    <location>
        <begin position="202"/>
        <end position="219"/>
    </location>
</feature>
<dbReference type="PANTHER" id="PTHR30487:SF0">
    <property type="entry name" value="PREPILIN LEADER PEPTIDASE_N-METHYLTRANSFERASE-RELATED"/>
    <property type="match status" value="1"/>
</dbReference>
<evidence type="ECO:0000256" key="1">
    <source>
        <dbReference type="ARBA" id="ARBA00004651"/>
    </source>
</evidence>
<keyword evidence="6 7" id="KW-0472">Membrane</keyword>
<dbReference type="OrthoDB" id="2087435at2"/>
<protein>
    <submittedName>
        <fullName evidence="10">Leader peptidase (Prepilin peptidase) / N-methyltransferase</fullName>
    </submittedName>
</protein>
<dbReference type="GO" id="GO:0032259">
    <property type="term" value="P:methylation"/>
    <property type="evidence" value="ECO:0007669"/>
    <property type="project" value="UniProtKB-KW"/>
</dbReference>
<evidence type="ECO:0000313" key="10">
    <source>
        <dbReference type="EMBL" id="SEI86409.1"/>
    </source>
</evidence>
<keyword evidence="11" id="KW-1185">Reference proteome</keyword>
<dbReference type="Pfam" id="PF06750">
    <property type="entry name" value="A24_N_bact"/>
    <property type="match status" value="1"/>
</dbReference>
<feature type="domain" description="Prepilin peptidase A24 N-terminal" evidence="9">
    <location>
        <begin position="11"/>
        <end position="91"/>
    </location>
</feature>
<dbReference type="GO" id="GO:0004190">
    <property type="term" value="F:aspartic-type endopeptidase activity"/>
    <property type="evidence" value="ECO:0007669"/>
    <property type="project" value="InterPro"/>
</dbReference>
<keyword evidence="3" id="KW-1003">Cell membrane</keyword>
<accession>A0A1H6U255</accession>
<comment type="similarity">
    <text evidence="2">Belongs to the peptidase A24 family.</text>
</comment>
<dbReference type="InterPro" id="IPR010627">
    <property type="entry name" value="Prepilin_pept_A24_N"/>
</dbReference>
<evidence type="ECO:0000259" key="9">
    <source>
        <dbReference type="Pfam" id="PF06750"/>
    </source>
</evidence>
<dbReference type="InterPro" id="IPR050882">
    <property type="entry name" value="Prepilin_peptidase/N-MTase"/>
</dbReference>
<keyword evidence="10" id="KW-0808">Transferase</keyword>